<dbReference type="InterPro" id="IPR012337">
    <property type="entry name" value="RNaseH-like_sf"/>
</dbReference>
<reference evidence="1" key="1">
    <citation type="submission" date="2016-12" db="EMBL/GenBank/DDBJ databases">
        <title>An insight into the sialome and mialome of the sand fly, Nyssomyia neivai.</title>
        <authorList>
            <person name="Sebastian V."/>
            <person name="Goulart T.M."/>
            <person name="Oliveira W."/>
            <person name="Calvo E."/>
            <person name="Oliveira L.F."/>
            <person name="Pinto M.C."/>
            <person name="Rosselino A.M."/>
            <person name="Ribeiro J.M."/>
        </authorList>
    </citation>
    <scope>NUCLEOTIDE SEQUENCE</scope>
</reference>
<dbReference type="EMBL" id="GFDF01002778">
    <property type="protein sequence ID" value="JAV11306.1"/>
    <property type="molecule type" value="Transcribed_RNA"/>
</dbReference>
<proteinExistence type="predicted"/>
<dbReference type="AlphaFoldDB" id="A0A1L8DY14"/>
<dbReference type="Gene3D" id="3.30.420.10">
    <property type="entry name" value="Ribonuclease H-like superfamily/Ribonuclease H"/>
    <property type="match status" value="1"/>
</dbReference>
<keyword evidence="1" id="KW-0269">Exonuclease</keyword>
<evidence type="ECO:0000313" key="1">
    <source>
        <dbReference type="EMBL" id="JAV11306.1"/>
    </source>
</evidence>
<name>A0A1L8DY14_9DIPT</name>
<dbReference type="GO" id="GO:1990923">
    <property type="term" value="C:PET complex"/>
    <property type="evidence" value="ECO:0007669"/>
    <property type="project" value="TreeGrafter"/>
</dbReference>
<dbReference type="SUPFAM" id="SSF53098">
    <property type="entry name" value="Ribonuclease H-like"/>
    <property type="match status" value="1"/>
</dbReference>
<dbReference type="InterPro" id="IPR052144">
    <property type="entry name" value="piRNA_biogenesis_EXD1"/>
</dbReference>
<keyword evidence="1" id="KW-0540">Nuclease</keyword>
<dbReference type="GO" id="GO:0003676">
    <property type="term" value="F:nucleic acid binding"/>
    <property type="evidence" value="ECO:0007669"/>
    <property type="project" value="InterPro"/>
</dbReference>
<dbReference type="PANTHER" id="PTHR46628:SF1">
    <property type="entry name" value="PIRNA BIOGENESIS PROTEIN EXD1"/>
    <property type="match status" value="1"/>
</dbReference>
<dbReference type="PANTHER" id="PTHR46628">
    <property type="entry name" value="PIRNA BIOGENESIS PROTEIN EXD1"/>
    <property type="match status" value="1"/>
</dbReference>
<protein>
    <submittedName>
        <fullName evidence="1">Putative deddy 3'-5' exonuclease domain of egalitarian</fullName>
    </submittedName>
</protein>
<dbReference type="GO" id="GO:0004527">
    <property type="term" value="F:exonuclease activity"/>
    <property type="evidence" value="ECO:0007669"/>
    <property type="project" value="UniProtKB-KW"/>
</dbReference>
<dbReference type="GO" id="GO:0034587">
    <property type="term" value="P:piRNA processing"/>
    <property type="evidence" value="ECO:0007669"/>
    <property type="project" value="TreeGrafter"/>
</dbReference>
<dbReference type="InterPro" id="IPR036397">
    <property type="entry name" value="RNaseH_sf"/>
</dbReference>
<organism evidence="1">
    <name type="scientific">Nyssomyia neivai</name>
    <dbReference type="NCBI Taxonomy" id="330878"/>
    <lineage>
        <taxon>Eukaryota</taxon>
        <taxon>Metazoa</taxon>
        <taxon>Ecdysozoa</taxon>
        <taxon>Arthropoda</taxon>
        <taxon>Hexapoda</taxon>
        <taxon>Insecta</taxon>
        <taxon>Pterygota</taxon>
        <taxon>Neoptera</taxon>
        <taxon>Endopterygota</taxon>
        <taxon>Diptera</taxon>
        <taxon>Nematocera</taxon>
        <taxon>Psychodoidea</taxon>
        <taxon>Psychodidae</taxon>
        <taxon>Nyssomyia</taxon>
    </lineage>
</organism>
<sequence>MMDFGEFQEGQTVLVQLEKSRLLGEFQRYDPRMKAIHLGNVKDFNTMKYHTRAVAIPQRDILTIHSFSSSSGECKKIKETSNKSIVSIESEKSVILTEEQVQDVQMTICNFEYITQIDKRYFQAVNEMKDQAMVCGKIAVDVIGGRKGRFAKGSLLIMGIPRKIFLVDLMSIGCIPDELKDILVARKPQKIIHDSCALNDYFHSLGITLADVSDTWVAHTSATQTTKHIGVNECVAQHLKLPMTTMTQQEEISFTKRPLDLEQCALAAKQVAFLHHLNDHLQEILLKTYYEACKTYQNGISQHDDPTYVAVRMGSKDFQEWLRKF</sequence>
<accession>A0A1L8DY14</accession>
<keyword evidence="1" id="KW-0378">Hydrolase</keyword>